<reference evidence="1 2" key="1">
    <citation type="submission" date="2024-09" db="EMBL/GenBank/DDBJ databases">
        <authorList>
            <person name="Sun Q."/>
            <person name="Mori K."/>
        </authorList>
    </citation>
    <scope>NUCLEOTIDE SEQUENCE [LARGE SCALE GENOMIC DNA]</scope>
    <source>
        <strain evidence="1 2">JCM 11411</strain>
    </source>
</reference>
<dbReference type="Proteomes" id="UP001589587">
    <property type="component" value="Unassembled WGS sequence"/>
</dbReference>
<keyword evidence="2" id="KW-1185">Reference proteome</keyword>
<comment type="caution">
    <text evidence="1">The sequence shown here is derived from an EMBL/GenBank/DDBJ whole genome shotgun (WGS) entry which is preliminary data.</text>
</comment>
<protein>
    <submittedName>
        <fullName evidence="1">Uncharacterized protein</fullName>
    </submittedName>
</protein>
<name>A0ABV5X8U7_9NOCA</name>
<organism evidence="1 2">
    <name type="scientific">Rhodococcus baikonurensis</name>
    <dbReference type="NCBI Taxonomy" id="172041"/>
    <lineage>
        <taxon>Bacteria</taxon>
        <taxon>Bacillati</taxon>
        <taxon>Actinomycetota</taxon>
        <taxon>Actinomycetes</taxon>
        <taxon>Mycobacteriales</taxon>
        <taxon>Nocardiaceae</taxon>
        <taxon>Rhodococcus</taxon>
        <taxon>Rhodococcus erythropolis group</taxon>
    </lineage>
</organism>
<evidence type="ECO:0000313" key="1">
    <source>
        <dbReference type="EMBL" id="MFB9778836.1"/>
    </source>
</evidence>
<accession>A0ABV5X8U7</accession>
<evidence type="ECO:0000313" key="2">
    <source>
        <dbReference type="Proteomes" id="UP001589587"/>
    </source>
</evidence>
<proteinExistence type="predicted"/>
<dbReference type="RefSeq" id="WP_378373938.1">
    <property type="nucleotide sequence ID" value="NZ_JBHMAS010000004.1"/>
</dbReference>
<dbReference type="EMBL" id="JBHMAS010000004">
    <property type="protein sequence ID" value="MFB9778836.1"/>
    <property type="molecule type" value="Genomic_DNA"/>
</dbReference>
<sequence length="109" mass="11769">MATATLIARDNITYAGPANHYQLDPPLLGFDHVMVYMEPAYGGTGPRVVISPKRLDNEPMLNVPLPGSVSLHHDVTIDEAAWFALLAAGGYEIVTPPEDPEATTPKEET</sequence>
<gene>
    <name evidence="1" type="ORF">ACFFQ6_04035</name>
</gene>